<reference evidence="3" key="1">
    <citation type="submission" date="2015-07" db="EMBL/GenBank/DDBJ databases">
        <title>Whole genome sequence of an Ensifer adhaerens strain isolated from a cave pool in the Wind Cave National Park.</title>
        <authorList>
            <person name="Eng W.W.H."/>
            <person name="Gan H.M."/>
            <person name="Barton H.A."/>
            <person name="Savka M.A."/>
        </authorList>
    </citation>
    <scope>NUCLEOTIDE SEQUENCE [LARGE SCALE GENOMIC DNA]</scope>
    <source>
        <strain evidence="3">SD006</strain>
    </source>
</reference>
<name>A0A0L8BGR1_ENSAD</name>
<evidence type="ECO:0000313" key="2">
    <source>
        <dbReference type="EMBL" id="KOF13862.1"/>
    </source>
</evidence>
<feature type="transmembrane region" description="Helical" evidence="1">
    <location>
        <begin position="141"/>
        <end position="162"/>
    </location>
</feature>
<dbReference type="PATRIC" id="fig|106592.7.peg.5010"/>
<dbReference type="AlphaFoldDB" id="A0A0L8BGR1"/>
<dbReference type="OrthoDB" id="6088222at2"/>
<gene>
    <name evidence="2" type="ORF">AC244_29300</name>
</gene>
<feature type="transmembrane region" description="Helical" evidence="1">
    <location>
        <begin position="66"/>
        <end position="86"/>
    </location>
</feature>
<evidence type="ECO:0000256" key="1">
    <source>
        <dbReference type="SAM" id="Phobius"/>
    </source>
</evidence>
<keyword evidence="1" id="KW-0812">Transmembrane</keyword>
<comment type="caution">
    <text evidence="2">The sequence shown here is derived from an EMBL/GenBank/DDBJ whole genome shotgun (WGS) entry which is preliminary data.</text>
</comment>
<proteinExistence type="predicted"/>
<feature type="transmembrane region" description="Helical" evidence="1">
    <location>
        <begin position="98"/>
        <end position="120"/>
    </location>
</feature>
<accession>A0A0L8BGR1</accession>
<organism evidence="2 3">
    <name type="scientific">Ensifer adhaerens</name>
    <name type="common">Sinorhizobium morelense</name>
    <dbReference type="NCBI Taxonomy" id="106592"/>
    <lineage>
        <taxon>Bacteria</taxon>
        <taxon>Pseudomonadati</taxon>
        <taxon>Pseudomonadota</taxon>
        <taxon>Alphaproteobacteria</taxon>
        <taxon>Hyphomicrobiales</taxon>
        <taxon>Rhizobiaceae</taxon>
        <taxon>Sinorhizobium/Ensifer group</taxon>
        <taxon>Ensifer</taxon>
    </lineage>
</organism>
<dbReference type="Proteomes" id="UP000037425">
    <property type="component" value="Unassembled WGS sequence"/>
</dbReference>
<protein>
    <submittedName>
        <fullName evidence="2">Uncharacterized protein</fullName>
    </submittedName>
</protein>
<sequence length="206" mass="22515">MGALDLSLSSAPTLVSYIRTSLRLVHFSGLVLGLGGALFLDLMLSRYRRMIVSAELVEHVEWISRFIAAGLLLLWASGLGFLLLYHMTEAEKLLNPKIWAKVTIVSILTVNGLAIHRFVIPFIRRQIGSPLLSEIKPVTKTALIGCGVISIVSWSVPVILGAAPQLNFVMPCEVILGAYALLLIQAFFIATLVMRGRRDRCASATT</sequence>
<keyword evidence="1" id="KW-0472">Membrane</keyword>
<evidence type="ECO:0000313" key="3">
    <source>
        <dbReference type="Proteomes" id="UP000037425"/>
    </source>
</evidence>
<dbReference type="RefSeq" id="WP_053252335.1">
    <property type="nucleotide sequence ID" value="NZ_LGAP01000032.1"/>
</dbReference>
<feature type="transmembrane region" description="Helical" evidence="1">
    <location>
        <begin position="174"/>
        <end position="194"/>
    </location>
</feature>
<keyword evidence="1" id="KW-1133">Transmembrane helix</keyword>
<feature type="transmembrane region" description="Helical" evidence="1">
    <location>
        <begin position="24"/>
        <end position="45"/>
    </location>
</feature>
<dbReference type="EMBL" id="LGAP01000032">
    <property type="protein sequence ID" value="KOF13862.1"/>
    <property type="molecule type" value="Genomic_DNA"/>
</dbReference>